<accession>A0AAV7V654</accession>
<dbReference type="AlphaFoldDB" id="A0AAV7V654"/>
<protein>
    <submittedName>
        <fullName evidence="1">Uncharacterized protein</fullName>
    </submittedName>
</protein>
<proteinExistence type="predicted"/>
<dbReference type="EMBL" id="JANPWB010000003">
    <property type="protein sequence ID" value="KAJ1196970.1"/>
    <property type="molecule type" value="Genomic_DNA"/>
</dbReference>
<organism evidence="1 2">
    <name type="scientific">Pleurodeles waltl</name>
    <name type="common">Iberian ribbed newt</name>
    <dbReference type="NCBI Taxonomy" id="8319"/>
    <lineage>
        <taxon>Eukaryota</taxon>
        <taxon>Metazoa</taxon>
        <taxon>Chordata</taxon>
        <taxon>Craniata</taxon>
        <taxon>Vertebrata</taxon>
        <taxon>Euteleostomi</taxon>
        <taxon>Amphibia</taxon>
        <taxon>Batrachia</taxon>
        <taxon>Caudata</taxon>
        <taxon>Salamandroidea</taxon>
        <taxon>Salamandridae</taxon>
        <taxon>Pleurodelinae</taxon>
        <taxon>Pleurodeles</taxon>
    </lineage>
</organism>
<gene>
    <name evidence="1" type="ORF">NDU88_000833</name>
</gene>
<reference evidence="1" key="1">
    <citation type="journal article" date="2022" name="bioRxiv">
        <title>Sequencing and chromosome-scale assembly of the giantPleurodeles waltlgenome.</title>
        <authorList>
            <person name="Brown T."/>
            <person name="Elewa A."/>
            <person name="Iarovenko S."/>
            <person name="Subramanian E."/>
            <person name="Araus A.J."/>
            <person name="Petzold A."/>
            <person name="Susuki M."/>
            <person name="Suzuki K.-i.T."/>
            <person name="Hayashi T."/>
            <person name="Toyoda A."/>
            <person name="Oliveira C."/>
            <person name="Osipova E."/>
            <person name="Leigh N.D."/>
            <person name="Simon A."/>
            <person name="Yun M.H."/>
        </authorList>
    </citation>
    <scope>NUCLEOTIDE SEQUENCE</scope>
    <source>
        <strain evidence="1">20211129_DDA</strain>
        <tissue evidence="1">Liver</tissue>
    </source>
</reference>
<comment type="caution">
    <text evidence="1">The sequence shown here is derived from an EMBL/GenBank/DDBJ whole genome shotgun (WGS) entry which is preliminary data.</text>
</comment>
<evidence type="ECO:0000313" key="2">
    <source>
        <dbReference type="Proteomes" id="UP001066276"/>
    </source>
</evidence>
<name>A0AAV7V654_PLEWA</name>
<sequence length="100" mass="10546">MSSLKKNFQCSKFDFPVSPFTPDHALSGLCGTAGMGMAHQRALASTSITNPRGCSAVNFMALLEGRRRAPFVSEGPSASSEFELVHQFQGAARCPSAPGP</sequence>
<dbReference type="Proteomes" id="UP001066276">
    <property type="component" value="Chromosome 2_1"/>
</dbReference>
<evidence type="ECO:0000313" key="1">
    <source>
        <dbReference type="EMBL" id="KAJ1196970.1"/>
    </source>
</evidence>
<keyword evidence="2" id="KW-1185">Reference proteome</keyword>